<gene>
    <name evidence="2" type="ORF">SAMN05518683_1373</name>
</gene>
<evidence type="ECO:0000256" key="1">
    <source>
        <dbReference type="SAM" id="Phobius"/>
    </source>
</evidence>
<accession>A0A1I5Y720</accession>
<dbReference type="Proteomes" id="UP000198892">
    <property type="component" value="Unassembled WGS sequence"/>
</dbReference>
<keyword evidence="3" id="KW-1185">Reference proteome</keyword>
<dbReference type="RefSeq" id="WP_170841225.1">
    <property type="nucleotide sequence ID" value="NZ_FOXD01000037.1"/>
</dbReference>
<keyword evidence="1" id="KW-0812">Transmembrane</keyword>
<reference evidence="3" key="1">
    <citation type="submission" date="2016-10" db="EMBL/GenBank/DDBJ databases">
        <authorList>
            <person name="Varghese N."/>
            <person name="Submissions S."/>
        </authorList>
    </citation>
    <scope>NUCLEOTIDE SEQUENCE [LARGE SCALE GENOMIC DNA]</scope>
    <source>
        <strain evidence="3">S7</strain>
    </source>
</reference>
<protein>
    <submittedName>
        <fullName evidence="2">Uncharacterized protein</fullName>
    </submittedName>
</protein>
<keyword evidence="1" id="KW-0472">Membrane</keyword>
<feature type="transmembrane region" description="Helical" evidence="1">
    <location>
        <begin position="25"/>
        <end position="45"/>
    </location>
</feature>
<evidence type="ECO:0000313" key="2">
    <source>
        <dbReference type="EMBL" id="SFQ39979.1"/>
    </source>
</evidence>
<sequence>MAVKYDPLRDKEKKKHKKKLGRRRTILFVSVLSLIILINVGSYIFGFSTDWLDDWLNRLSF</sequence>
<keyword evidence="1" id="KW-1133">Transmembrane helix</keyword>
<dbReference type="EMBL" id="FOXD01000037">
    <property type="protein sequence ID" value="SFQ39979.1"/>
    <property type="molecule type" value="Genomic_DNA"/>
</dbReference>
<proteinExistence type="predicted"/>
<dbReference type="AlphaFoldDB" id="A0A1I5Y720"/>
<organism evidence="2 3">
    <name type="scientific">Salibacterium halotolerans</name>
    <dbReference type="NCBI Taxonomy" id="1884432"/>
    <lineage>
        <taxon>Bacteria</taxon>
        <taxon>Bacillati</taxon>
        <taxon>Bacillota</taxon>
        <taxon>Bacilli</taxon>
        <taxon>Bacillales</taxon>
        <taxon>Bacillaceae</taxon>
    </lineage>
</organism>
<name>A0A1I5Y720_9BACI</name>
<evidence type="ECO:0000313" key="3">
    <source>
        <dbReference type="Proteomes" id="UP000198892"/>
    </source>
</evidence>